<dbReference type="STRING" id="7868.ENSCMIP00000037747"/>
<evidence type="ECO:0000256" key="9">
    <source>
        <dbReference type="ARBA" id="ARBA00047984"/>
    </source>
</evidence>
<dbReference type="FunFam" id="3.40.50.300:FF:000864">
    <property type="entry name" value="Mov10-like RISC complex RNA helicase 1"/>
    <property type="match status" value="1"/>
</dbReference>
<keyword evidence="4" id="KW-0963">Cytoplasm</keyword>
<dbReference type="SUPFAM" id="SSF52540">
    <property type="entry name" value="P-loop containing nucleoside triphosphate hydrolases"/>
    <property type="match status" value="1"/>
</dbReference>
<dbReference type="InterPro" id="IPR041679">
    <property type="entry name" value="DNA2/NAM7-like_C"/>
</dbReference>
<feature type="domain" description="Helicase MOV-10-like beta-barrel" evidence="12">
    <location>
        <begin position="529"/>
        <end position="595"/>
    </location>
</feature>
<evidence type="ECO:0000256" key="2">
    <source>
        <dbReference type="ARBA" id="ARBA00005601"/>
    </source>
</evidence>
<protein>
    <recommendedName>
        <fullName evidence="3">RNA helicase</fullName>
        <ecNumber evidence="3">3.6.4.13</ecNumber>
    </recommendedName>
</protein>
<feature type="domain" description="DNA2/NAM7 helicase helicase" evidence="10">
    <location>
        <begin position="682"/>
        <end position="767"/>
    </location>
</feature>
<comment type="similarity">
    <text evidence="2">Belongs to the DNA2/NAM7 helicase family. SDE3 subfamily.</text>
</comment>
<dbReference type="CDD" id="cd18078">
    <property type="entry name" value="DEXXQc_Mov10L1"/>
    <property type="match status" value="1"/>
</dbReference>
<feature type="domain" description="DNA2/NAM7 helicase helicase" evidence="10">
    <location>
        <begin position="786"/>
        <end position="857"/>
    </location>
</feature>
<dbReference type="Ensembl" id="ENSCMIT00000038292.1">
    <property type="protein sequence ID" value="ENSCMIP00000037747.1"/>
    <property type="gene ID" value="ENSCMIG00000015860.1"/>
</dbReference>
<reference evidence="14" key="1">
    <citation type="journal article" date="2006" name="Science">
        <title>Ancient noncoding elements conserved in the human genome.</title>
        <authorList>
            <person name="Venkatesh B."/>
            <person name="Kirkness E.F."/>
            <person name="Loh Y.H."/>
            <person name="Halpern A.L."/>
            <person name="Lee A.P."/>
            <person name="Johnson J."/>
            <person name="Dandona N."/>
            <person name="Viswanathan L.D."/>
            <person name="Tay A."/>
            <person name="Venter J.C."/>
            <person name="Strausberg R.L."/>
            <person name="Brenner S."/>
        </authorList>
    </citation>
    <scope>NUCLEOTIDE SEQUENCE [LARGE SCALE GENOMIC DNA]</scope>
</reference>
<dbReference type="InterPro" id="IPR047187">
    <property type="entry name" value="SF1_C_Upf1"/>
</dbReference>
<dbReference type="Proteomes" id="UP000314986">
    <property type="component" value="Unassembled WGS sequence"/>
</dbReference>
<proteinExistence type="inferred from homology"/>
<reference evidence="13" key="4">
    <citation type="submission" date="2025-08" db="UniProtKB">
        <authorList>
            <consortium name="Ensembl"/>
        </authorList>
    </citation>
    <scope>IDENTIFICATION</scope>
</reference>
<sequence>MKVMSNMTDLLIFFPLDCTEYTNVHKGTVTRFCGDYGLVNDFIYFTPDLVLGGMPLQIGQKVNVIAQKNATSGGWKALKVEPVTREWDEDITSDTYIGLPCRNEPSTLIGSITSCNNYSGYINDTTYFLMADVCDGYKPYKGDWIQAQYFIDQATWKSQACCVKPLRYKRVDKAQITRIFHRSGVVDDDIIFTLDSVRLPNNYLPHKDDWVNLVIIESNQSLYSWRALCMAPMDTKRYDKANAELEQIDFQLFSSKGGLEVTKTIHFGNLKQGEKKDMILWIENKGEETQHLLRSKLAGWERADQFVLEAPTVIPRPSASANETVQKKIPPEIKSNDKVTEFQPLYVDLSSPGTSGQQCKSPGPVTQLAESNSPVELTVYFMGEGECNYLTNAICSYYRNPGCCKELLLLYFSGFVIGRYIEVVVLNDEESLLAPCSTYVKFFRSQTLTFKSKVSNVLSRLARRHLPSFIPQYPIPQRIKDCIARKADILTAQPKLLNMSNYQEHFSTLLWLEEIQAELEIQEFYMVGVVLKKSGDFLILEVPGLAEGRPSVTIGKLYLYQFTNSRLLVCEEEIMLKFHSTFQQTYKGEPLDVEFTYNRTSIRRCHFAVEQAFHLGEAGSFLWLYVSISFLPVNCKKRLEDMIRHSIKCQDSYLRWFKIFAGAKNITGPSKRQECEFFNSLLNESQKCAVQRILRGECRPTPYILYGPPGTGKTVTIIEAILQVIHHTLPHSRILAATPSNSAADLLCVRLHESNMLKQGDLVRVNASCRAEEVWDKGGEDLWEASRHRIIISTCTTAGLFFQIGLRTGHFTHVFVDESGQASEPECLIPLLLVSEKDGQIVIVGDPKQLGPVMRSKIASVYGLPISFLERLMARPVYSRDEGFSAFGSYNPLLVTKLNKNYRSHSSLLKLPSELFYHKDLKMCADQSVVNSFCNWEKLPKKGFPLIFHGLRGAEMREGSNPSWFNPKEAVQVMRYCCLLAKNYTSPVKQSDIGVIAAYHKQVQKIRILLRSGNLSEIKVGSVEEFQGREYLVIIVSTIRSSEDNMSEDARYVLGFLSSPKRFNVAITRAKALLIVVGNPHILIKDPCWSALLEYCVVNNAYVGCDLPQELLAQQSKTHLLYWDKTYPVILIVRH</sequence>
<dbReference type="GO" id="GO:0005524">
    <property type="term" value="F:ATP binding"/>
    <property type="evidence" value="ECO:0007669"/>
    <property type="project" value="UniProtKB-KW"/>
</dbReference>
<keyword evidence="14" id="KW-1185">Reference proteome</keyword>
<evidence type="ECO:0000259" key="11">
    <source>
        <dbReference type="Pfam" id="PF13087"/>
    </source>
</evidence>
<keyword evidence="8" id="KW-0067">ATP-binding</keyword>
<dbReference type="AlphaFoldDB" id="A0A4W3J6K4"/>
<keyword evidence="6" id="KW-0378">Hydrolase</keyword>
<evidence type="ECO:0000256" key="4">
    <source>
        <dbReference type="ARBA" id="ARBA00022490"/>
    </source>
</evidence>
<evidence type="ECO:0000259" key="10">
    <source>
        <dbReference type="Pfam" id="PF13086"/>
    </source>
</evidence>
<reference evidence="14" key="2">
    <citation type="journal article" date="2007" name="PLoS Biol.">
        <title>Survey sequencing and comparative analysis of the elephant shark (Callorhinchus milii) genome.</title>
        <authorList>
            <person name="Venkatesh B."/>
            <person name="Kirkness E.F."/>
            <person name="Loh Y.H."/>
            <person name="Halpern A.L."/>
            <person name="Lee A.P."/>
            <person name="Johnson J."/>
            <person name="Dandona N."/>
            <person name="Viswanathan L.D."/>
            <person name="Tay A."/>
            <person name="Venter J.C."/>
            <person name="Strausberg R.L."/>
            <person name="Brenner S."/>
        </authorList>
    </citation>
    <scope>NUCLEOTIDE SEQUENCE [LARGE SCALE GENOMIC DNA]</scope>
</reference>
<keyword evidence="5" id="KW-0547">Nucleotide-binding</keyword>
<evidence type="ECO:0000259" key="12">
    <source>
        <dbReference type="Pfam" id="PF21634"/>
    </source>
</evidence>
<comment type="subcellular location">
    <subcellularLocation>
        <location evidence="1">Cytoplasm</location>
    </subcellularLocation>
</comment>
<dbReference type="Pfam" id="PF13087">
    <property type="entry name" value="AAA_12"/>
    <property type="match status" value="1"/>
</dbReference>
<evidence type="ECO:0000256" key="5">
    <source>
        <dbReference type="ARBA" id="ARBA00022741"/>
    </source>
</evidence>
<name>A0A4W3J6K4_CALMI</name>
<dbReference type="InterPro" id="IPR041677">
    <property type="entry name" value="DNA2/NAM7_AAA_11"/>
</dbReference>
<evidence type="ECO:0000256" key="6">
    <source>
        <dbReference type="ARBA" id="ARBA00022801"/>
    </source>
</evidence>
<dbReference type="Gene3D" id="3.40.50.300">
    <property type="entry name" value="P-loop containing nucleotide triphosphate hydrolases"/>
    <property type="match status" value="2"/>
</dbReference>
<evidence type="ECO:0000256" key="8">
    <source>
        <dbReference type="ARBA" id="ARBA00022840"/>
    </source>
</evidence>
<dbReference type="GeneTree" id="ENSGT00940000160150"/>
<reference evidence="14" key="3">
    <citation type="journal article" date="2014" name="Nature">
        <title>Elephant shark genome provides unique insights into gnathostome evolution.</title>
        <authorList>
            <consortium name="International Elephant Shark Genome Sequencing Consortium"/>
            <person name="Venkatesh B."/>
            <person name="Lee A.P."/>
            <person name="Ravi V."/>
            <person name="Maurya A.K."/>
            <person name="Lian M.M."/>
            <person name="Swann J.B."/>
            <person name="Ohta Y."/>
            <person name="Flajnik M.F."/>
            <person name="Sutoh Y."/>
            <person name="Kasahara M."/>
            <person name="Hoon S."/>
            <person name="Gangu V."/>
            <person name="Roy S.W."/>
            <person name="Irimia M."/>
            <person name="Korzh V."/>
            <person name="Kondrychyn I."/>
            <person name="Lim Z.W."/>
            <person name="Tay B.H."/>
            <person name="Tohari S."/>
            <person name="Kong K.W."/>
            <person name="Ho S."/>
            <person name="Lorente-Galdos B."/>
            <person name="Quilez J."/>
            <person name="Marques-Bonet T."/>
            <person name="Raney B.J."/>
            <person name="Ingham P.W."/>
            <person name="Tay A."/>
            <person name="Hillier L.W."/>
            <person name="Minx P."/>
            <person name="Boehm T."/>
            <person name="Wilson R.K."/>
            <person name="Brenner S."/>
            <person name="Warren W.C."/>
        </authorList>
    </citation>
    <scope>NUCLEOTIDE SEQUENCE [LARGE SCALE GENOMIC DNA]</scope>
</reference>
<dbReference type="CDD" id="cd18808">
    <property type="entry name" value="SF1_C_Upf1"/>
    <property type="match status" value="1"/>
</dbReference>
<dbReference type="GO" id="GO:0005737">
    <property type="term" value="C:cytoplasm"/>
    <property type="evidence" value="ECO:0007669"/>
    <property type="project" value="UniProtKB-SubCell"/>
</dbReference>
<organism evidence="13 14">
    <name type="scientific">Callorhinchus milii</name>
    <name type="common">Ghost shark</name>
    <dbReference type="NCBI Taxonomy" id="7868"/>
    <lineage>
        <taxon>Eukaryota</taxon>
        <taxon>Metazoa</taxon>
        <taxon>Chordata</taxon>
        <taxon>Craniata</taxon>
        <taxon>Vertebrata</taxon>
        <taxon>Chondrichthyes</taxon>
        <taxon>Holocephali</taxon>
        <taxon>Chimaeriformes</taxon>
        <taxon>Callorhinchidae</taxon>
        <taxon>Callorhinchus</taxon>
    </lineage>
</organism>
<accession>A0A4W3J6K4</accession>
<evidence type="ECO:0000256" key="3">
    <source>
        <dbReference type="ARBA" id="ARBA00012552"/>
    </source>
</evidence>
<dbReference type="PANTHER" id="PTHR45418">
    <property type="entry name" value="CANCER/TESTIS ANTIGEN 55"/>
    <property type="match status" value="1"/>
</dbReference>
<comment type="catalytic activity">
    <reaction evidence="9">
        <text>ATP + H2O = ADP + phosphate + H(+)</text>
        <dbReference type="Rhea" id="RHEA:13065"/>
        <dbReference type="ChEBI" id="CHEBI:15377"/>
        <dbReference type="ChEBI" id="CHEBI:15378"/>
        <dbReference type="ChEBI" id="CHEBI:30616"/>
        <dbReference type="ChEBI" id="CHEBI:43474"/>
        <dbReference type="ChEBI" id="CHEBI:456216"/>
        <dbReference type="EC" id="3.6.4.13"/>
    </reaction>
</comment>
<dbReference type="Pfam" id="PF13086">
    <property type="entry name" value="AAA_11"/>
    <property type="match status" value="2"/>
</dbReference>
<dbReference type="PANTHER" id="PTHR45418:SF1">
    <property type="entry name" value="CANCER_TESTIS ANTIGEN 55"/>
    <property type="match status" value="1"/>
</dbReference>
<evidence type="ECO:0000313" key="13">
    <source>
        <dbReference type="Ensembl" id="ENSCMIP00000037747.1"/>
    </source>
</evidence>
<evidence type="ECO:0000256" key="1">
    <source>
        <dbReference type="ARBA" id="ARBA00004496"/>
    </source>
</evidence>
<dbReference type="Pfam" id="PF21634">
    <property type="entry name" value="MOV-10_beta-barrel"/>
    <property type="match status" value="1"/>
</dbReference>
<dbReference type="InterPro" id="IPR027417">
    <property type="entry name" value="P-loop_NTPase"/>
</dbReference>
<evidence type="ECO:0000256" key="7">
    <source>
        <dbReference type="ARBA" id="ARBA00022806"/>
    </source>
</evidence>
<reference evidence="13" key="5">
    <citation type="submission" date="2025-09" db="UniProtKB">
        <authorList>
            <consortium name="Ensembl"/>
        </authorList>
    </citation>
    <scope>IDENTIFICATION</scope>
</reference>
<dbReference type="InterPro" id="IPR049080">
    <property type="entry name" value="MOV-10-like_beta-barrel"/>
</dbReference>
<dbReference type="InParanoid" id="A0A4W3J6K4"/>
<dbReference type="GO" id="GO:0016787">
    <property type="term" value="F:hydrolase activity"/>
    <property type="evidence" value="ECO:0007669"/>
    <property type="project" value="UniProtKB-KW"/>
</dbReference>
<dbReference type="EC" id="3.6.4.13" evidence="3"/>
<dbReference type="GO" id="GO:0003724">
    <property type="term" value="F:RNA helicase activity"/>
    <property type="evidence" value="ECO:0007669"/>
    <property type="project" value="UniProtKB-EC"/>
</dbReference>
<keyword evidence="7" id="KW-0347">Helicase</keyword>
<dbReference type="OMA" id="VDDCWRH"/>
<evidence type="ECO:0000313" key="14">
    <source>
        <dbReference type="Proteomes" id="UP000314986"/>
    </source>
</evidence>
<feature type="domain" description="DNA2/NAM7 helicase-like C-terminal" evidence="11">
    <location>
        <begin position="892"/>
        <end position="1080"/>
    </location>
</feature>